<evidence type="ECO:0000313" key="1">
    <source>
        <dbReference type="EMBL" id="RYR48820.1"/>
    </source>
</evidence>
<accession>A0A445CD02</accession>
<gene>
    <name evidence="1" type="ORF">Ahy_A07g034889</name>
</gene>
<keyword evidence="2" id="KW-1185">Reference proteome</keyword>
<reference evidence="1 2" key="1">
    <citation type="submission" date="2019-01" db="EMBL/GenBank/DDBJ databases">
        <title>Sequencing of cultivated peanut Arachis hypogaea provides insights into genome evolution and oil improvement.</title>
        <authorList>
            <person name="Chen X."/>
        </authorList>
    </citation>
    <scope>NUCLEOTIDE SEQUENCE [LARGE SCALE GENOMIC DNA]</scope>
    <source>
        <strain evidence="2">cv. Fuhuasheng</strain>
        <tissue evidence="1">Leaves</tissue>
    </source>
</reference>
<organism evidence="1 2">
    <name type="scientific">Arachis hypogaea</name>
    <name type="common">Peanut</name>
    <dbReference type="NCBI Taxonomy" id="3818"/>
    <lineage>
        <taxon>Eukaryota</taxon>
        <taxon>Viridiplantae</taxon>
        <taxon>Streptophyta</taxon>
        <taxon>Embryophyta</taxon>
        <taxon>Tracheophyta</taxon>
        <taxon>Spermatophyta</taxon>
        <taxon>Magnoliopsida</taxon>
        <taxon>eudicotyledons</taxon>
        <taxon>Gunneridae</taxon>
        <taxon>Pentapetalae</taxon>
        <taxon>rosids</taxon>
        <taxon>fabids</taxon>
        <taxon>Fabales</taxon>
        <taxon>Fabaceae</taxon>
        <taxon>Papilionoideae</taxon>
        <taxon>50 kb inversion clade</taxon>
        <taxon>dalbergioids sensu lato</taxon>
        <taxon>Dalbergieae</taxon>
        <taxon>Pterocarpus clade</taxon>
        <taxon>Arachis</taxon>
    </lineage>
</organism>
<dbReference type="Proteomes" id="UP000289738">
    <property type="component" value="Chromosome A07"/>
</dbReference>
<protein>
    <submittedName>
        <fullName evidence="1">Uncharacterized protein</fullName>
    </submittedName>
</protein>
<evidence type="ECO:0000313" key="2">
    <source>
        <dbReference type="Proteomes" id="UP000289738"/>
    </source>
</evidence>
<name>A0A445CD02_ARAHY</name>
<proteinExistence type="predicted"/>
<dbReference type="AlphaFoldDB" id="A0A445CD02"/>
<dbReference type="EMBL" id="SDMP01000007">
    <property type="protein sequence ID" value="RYR48820.1"/>
    <property type="molecule type" value="Genomic_DNA"/>
</dbReference>
<comment type="caution">
    <text evidence="1">The sequence shown here is derived from an EMBL/GenBank/DDBJ whole genome shotgun (WGS) entry which is preliminary data.</text>
</comment>
<sequence length="65" mass="7401">MSGEVALLNSRLHPLTFSSSNVFFSFLESPNLTNVQVQHDHFNWTLELKASFKIAMGLVFFLVKN</sequence>